<evidence type="ECO:0000313" key="3">
    <source>
        <dbReference type="Proteomes" id="UP000719412"/>
    </source>
</evidence>
<dbReference type="AlphaFoldDB" id="A0A8J6HPX0"/>
<sequence length="439" mass="48544">MDVCGSVPADYPIPPLRGQRASRFAIYVGGGKPIGLAGALPRERTLSGNVYTLTDNGMESQSDENTNFEKVVNDSVAEEREKPILEGRRIVEMTLLGDELWCVLCKECLSLHVEREIRRGFGSILIDEPNLTHVSFDDEVRIIVSYDMGCSKRGADRDYDSPNGFGAIVGSMSGLVLNYSTCNRKCKKCDSTIDSPDHDCRKHYYGSAAKGMESFVAKKLIVDSEILKSPGRSGDDDNSSIAECCAAKHVIVAAPRTREIKLSRQDETTTIKKNSPGWRTGTKRFWPAFRESCEHTGWTPGGSGDPGRSCYGVSRNCGGVVKRTSGFSPTEVARTGFLTPNGGTAALSAILRPQSAIRQPLSATLGAEICRSVRSDINFVVFYLFTKVDSRDEVKRQRGQLVDFRWWFSKRRWIYGNADFRTFASRSESASQYTAITEK</sequence>
<organism evidence="2 3">
    <name type="scientific">Tenebrio molitor</name>
    <name type="common">Yellow mealworm beetle</name>
    <dbReference type="NCBI Taxonomy" id="7067"/>
    <lineage>
        <taxon>Eukaryota</taxon>
        <taxon>Metazoa</taxon>
        <taxon>Ecdysozoa</taxon>
        <taxon>Arthropoda</taxon>
        <taxon>Hexapoda</taxon>
        <taxon>Insecta</taxon>
        <taxon>Pterygota</taxon>
        <taxon>Neoptera</taxon>
        <taxon>Endopterygota</taxon>
        <taxon>Coleoptera</taxon>
        <taxon>Polyphaga</taxon>
        <taxon>Cucujiformia</taxon>
        <taxon>Tenebrionidae</taxon>
        <taxon>Tenebrio</taxon>
    </lineage>
</organism>
<evidence type="ECO:0000313" key="2">
    <source>
        <dbReference type="EMBL" id="KAH0822730.1"/>
    </source>
</evidence>
<keyword evidence="3" id="KW-1185">Reference proteome</keyword>
<name>A0A8J6HPX0_TENMO</name>
<accession>A0A8J6HPX0</accession>
<evidence type="ECO:0000259" key="1">
    <source>
        <dbReference type="Pfam" id="PF20700"/>
    </source>
</evidence>
<dbReference type="InterPro" id="IPR049012">
    <property type="entry name" value="Mutator_transp_dom"/>
</dbReference>
<dbReference type="Proteomes" id="UP000719412">
    <property type="component" value="Unassembled WGS sequence"/>
</dbReference>
<reference evidence="2" key="2">
    <citation type="submission" date="2021-08" db="EMBL/GenBank/DDBJ databases">
        <authorList>
            <person name="Eriksson T."/>
        </authorList>
    </citation>
    <scope>NUCLEOTIDE SEQUENCE</scope>
    <source>
        <strain evidence="2">Stoneville</strain>
        <tissue evidence="2">Whole head</tissue>
    </source>
</reference>
<protein>
    <recommendedName>
        <fullName evidence="1">Mutator-like transposase domain-containing protein</fullName>
    </recommendedName>
</protein>
<feature type="domain" description="Mutator-like transposase" evidence="1">
    <location>
        <begin position="137"/>
        <end position="242"/>
    </location>
</feature>
<reference evidence="2" key="1">
    <citation type="journal article" date="2020" name="J Insects Food Feed">
        <title>The yellow mealworm (Tenebrio molitor) genome: a resource for the emerging insects as food and feed industry.</title>
        <authorList>
            <person name="Eriksson T."/>
            <person name="Andere A."/>
            <person name="Kelstrup H."/>
            <person name="Emery V."/>
            <person name="Picard C."/>
        </authorList>
    </citation>
    <scope>NUCLEOTIDE SEQUENCE</scope>
    <source>
        <strain evidence="2">Stoneville</strain>
        <tissue evidence="2">Whole head</tissue>
    </source>
</reference>
<comment type="caution">
    <text evidence="2">The sequence shown here is derived from an EMBL/GenBank/DDBJ whole genome shotgun (WGS) entry which is preliminary data.</text>
</comment>
<proteinExistence type="predicted"/>
<gene>
    <name evidence="2" type="ORF">GEV33_000061</name>
</gene>
<dbReference type="Pfam" id="PF20700">
    <property type="entry name" value="Mutator"/>
    <property type="match status" value="1"/>
</dbReference>
<dbReference type="EMBL" id="JABDTM020000071">
    <property type="protein sequence ID" value="KAH0822730.1"/>
    <property type="molecule type" value="Genomic_DNA"/>
</dbReference>